<dbReference type="SMART" id="SM00862">
    <property type="entry name" value="Trans_reg_C"/>
    <property type="match status" value="1"/>
</dbReference>
<evidence type="ECO:0000256" key="3">
    <source>
        <dbReference type="ARBA" id="ARBA00023125"/>
    </source>
</evidence>
<comment type="caution">
    <text evidence="8">The sequence shown here is derived from an EMBL/GenBank/DDBJ whole genome shotgun (WGS) entry which is preliminary data.</text>
</comment>
<dbReference type="SUPFAM" id="SSF52540">
    <property type="entry name" value="P-loop containing nucleoside triphosphate hydrolases"/>
    <property type="match status" value="1"/>
</dbReference>
<evidence type="ECO:0000313" key="8">
    <source>
        <dbReference type="EMBL" id="GII44549.1"/>
    </source>
</evidence>
<sequence>MGERLRFEVLGPVRAWRGDDEIELGSPQQRAILAILLLQAGLPASPDQLIAAIWGGAAPRAAVGVVRSYVSRLRRALDPGHPAAVIESVGGGYVLRTEHLDLTEFQRLLGAAREARRAGDAPAAATALRGALALWHGTPLAGVNGDYAEFERVRLGQLRLTAIEDLAAADVESGRHAEAAAELAEVIAEQPLRERPRELLMLALYRSGRQADALAVFGQVQRLLADELGLDPGPDLREMQRRILASDPALLAPAAPAPTAAIASPGPTQLPPDLPDFAGRDEERSLMAGALTPSHASVPVVGVEGLAGVGKTTLAVHLGHAVAANFPDGQLFVDLGTAGEPLAELLRGIGVLDAGLPESFSERMALWRTLTTGRRLLVVLDDARDPEQVRHLLPGSGGSAVVITARQRLYGLAHVHWLKLVGLREDDSIALLERLIGADRVRPELADIRDLVQRSAGLPQVLQAVGARVASRPGWSIAEAKRRLSRPAPGSPVLPSECGAIERPYMSLMEQLSPEQARAFRLLSVADEPDVSLGAAAAVLGLSLEDTDMLLESLVDLHLLESGDLDRYYYHEPLRRFAQSRAFVDDGPEASQEALTRLVQFSGAEESRIGLGGRVTAVIR</sequence>
<dbReference type="PRINTS" id="PR00364">
    <property type="entry name" value="DISEASERSIST"/>
</dbReference>
<accession>A0A8J3ULM0</accession>
<dbReference type="GO" id="GO:0003677">
    <property type="term" value="F:DNA binding"/>
    <property type="evidence" value="ECO:0007669"/>
    <property type="project" value="UniProtKB-UniRule"/>
</dbReference>
<dbReference type="AlphaFoldDB" id="A0A8J3ULM0"/>
<feature type="region of interest" description="Disordered" evidence="6">
    <location>
        <begin position="258"/>
        <end position="279"/>
    </location>
</feature>
<gene>
    <name evidence="8" type="ORF">Psi02_09730</name>
</gene>
<dbReference type="Gene3D" id="1.25.40.10">
    <property type="entry name" value="Tetratricopeptide repeat domain"/>
    <property type="match status" value="1"/>
</dbReference>
<proteinExistence type="inferred from homology"/>
<evidence type="ECO:0000256" key="6">
    <source>
        <dbReference type="SAM" id="MobiDB-lite"/>
    </source>
</evidence>
<keyword evidence="4" id="KW-0804">Transcription</keyword>
<dbReference type="Pfam" id="PF00486">
    <property type="entry name" value="Trans_reg_C"/>
    <property type="match status" value="1"/>
</dbReference>
<organism evidence="8 9">
    <name type="scientific">Planotetraspora silvatica</name>
    <dbReference type="NCBI Taxonomy" id="234614"/>
    <lineage>
        <taxon>Bacteria</taxon>
        <taxon>Bacillati</taxon>
        <taxon>Actinomycetota</taxon>
        <taxon>Actinomycetes</taxon>
        <taxon>Streptosporangiales</taxon>
        <taxon>Streptosporangiaceae</taxon>
        <taxon>Planotetraspora</taxon>
    </lineage>
</organism>
<evidence type="ECO:0000259" key="7">
    <source>
        <dbReference type="PROSITE" id="PS51755"/>
    </source>
</evidence>
<dbReference type="InterPro" id="IPR027417">
    <property type="entry name" value="P-loop_NTPase"/>
</dbReference>
<dbReference type="InterPro" id="IPR016032">
    <property type="entry name" value="Sig_transdc_resp-reg_C-effctor"/>
</dbReference>
<dbReference type="InterPro" id="IPR051677">
    <property type="entry name" value="AfsR-DnrI-RedD_regulator"/>
</dbReference>
<dbReference type="EMBL" id="BOOQ01000003">
    <property type="protein sequence ID" value="GII44549.1"/>
    <property type="molecule type" value="Genomic_DNA"/>
</dbReference>
<dbReference type="Gene3D" id="1.10.10.10">
    <property type="entry name" value="Winged helix-like DNA-binding domain superfamily/Winged helix DNA-binding domain"/>
    <property type="match status" value="1"/>
</dbReference>
<comment type="similarity">
    <text evidence="1">Belongs to the AfsR/DnrI/RedD regulatory family.</text>
</comment>
<dbReference type="Proteomes" id="UP000644610">
    <property type="component" value="Unassembled WGS sequence"/>
</dbReference>
<dbReference type="SUPFAM" id="SSF48452">
    <property type="entry name" value="TPR-like"/>
    <property type="match status" value="1"/>
</dbReference>
<keyword evidence="2" id="KW-0805">Transcription regulation</keyword>
<dbReference type="CDD" id="cd00383">
    <property type="entry name" value="trans_reg_C"/>
    <property type="match status" value="1"/>
</dbReference>
<evidence type="ECO:0000313" key="9">
    <source>
        <dbReference type="Proteomes" id="UP000644610"/>
    </source>
</evidence>
<feature type="domain" description="OmpR/PhoB-type" evidence="7">
    <location>
        <begin position="1"/>
        <end position="97"/>
    </location>
</feature>
<protein>
    <recommendedName>
        <fullName evidence="7">OmpR/PhoB-type domain-containing protein</fullName>
    </recommendedName>
</protein>
<dbReference type="RefSeq" id="WP_203972189.1">
    <property type="nucleotide sequence ID" value="NZ_BAAAKY010000004.1"/>
</dbReference>
<name>A0A8J3ULM0_9ACTN</name>
<dbReference type="InterPro" id="IPR036388">
    <property type="entry name" value="WH-like_DNA-bd_sf"/>
</dbReference>
<dbReference type="InterPro" id="IPR011990">
    <property type="entry name" value="TPR-like_helical_dom_sf"/>
</dbReference>
<dbReference type="SMART" id="SM01043">
    <property type="entry name" value="BTAD"/>
    <property type="match status" value="1"/>
</dbReference>
<dbReference type="Pfam" id="PF03704">
    <property type="entry name" value="BTAD"/>
    <property type="match status" value="1"/>
</dbReference>
<dbReference type="PANTHER" id="PTHR35807:SF1">
    <property type="entry name" value="TRANSCRIPTIONAL REGULATOR REDD"/>
    <property type="match status" value="1"/>
</dbReference>
<evidence type="ECO:0000256" key="2">
    <source>
        <dbReference type="ARBA" id="ARBA00023015"/>
    </source>
</evidence>
<dbReference type="InterPro" id="IPR001867">
    <property type="entry name" value="OmpR/PhoB-type_DNA-bd"/>
</dbReference>
<feature type="compositionally biased region" description="Low complexity" evidence="6">
    <location>
        <begin position="258"/>
        <end position="267"/>
    </location>
</feature>
<dbReference type="PROSITE" id="PS51755">
    <property type="entry name" value="OMPR_PHOB"/>
    <property type="match status" value="1"/>
</dbReference>
<dbReference type="Gene3D" id="3.40.50.300">
    <property type="entry name" value="P-loop containing nucleotide triphosphate hydrolases"/>
    <property type="match status" value="1"/>
</dbReference>
<reference evidence="8" key="1">
    <citation type="submission" date="2021-01" db="EMBL/GenBank/DDBJ databases">
        <title>Whole genome shotgun sequence of Planotetraspora silvatica NBRC 100141.</title>
        <authorList>
            <person name="Komaki H."/>
            <person name="Tamura T."/>
        </authorList>
    </citation>
    <scope>NUCLEOTIDE SEQUENCE</scope>
    <source>
        <strain evidence="8">NBRC 100141</strain>
    </source>
</reference>
<feature type="DNA-binding region" description="OmpR/PhoB-type" evidence="5">
    <location>
        <begin position="1"/>
        <end position="97"/>
    </location>
</feature>
<dbReference type="SUPFAM" id="SSF46894">
    <property type="entry name" value="C-terminal effector domain of the bipartite response regulators"/>
    <property type="match status" value="1"/>
</dbReference>
<dbReference type="GO" id="GO:0006355">
    <property type="term" value="P:regulation of DNA-templated transcription"/>
    <property type="evidence" value="ECO:0007669"/>
    <property type="project" value="InterPro"/>
</dbReference>
<dbReference type="PANTHER" id="PTHR35807">
    <property type="entry name" value="TRANSCRIPTIONAL REGULATOR REDD-RELATED"/>
    <property type="match status" value="1"/>
</dbReference>
<dbReference type="GO" id="GO:0043531">
    <property type="term" value="F:ADP binding"/>
    <property type="evidence" value="ECO:0007669"/>
    <property type="project" value="InterPro"/>
</dbReference>
<dbReference type="InterPro" id="IPR005158">
    <property type="entry name" value="BTAD"/>
</dbReference>
<keyword evidence="9" id="KW-1185">Reference proteome</keyword>
<dbReference type="GO" id="GO:0000160">
    <property type="term" value="P:phosphorelay signal transduction system"/>
    <property type="evidence" value="ECO:0007669"/>
    <property type="project" value="InterPro"/>
</dbReference>
<dbReference type="CDD" id="cd15831">
    <property type="entry name" value="BTAD"/>
    <property type="match status" value="1"/>
</dbReference>
<evidence type="ECO:0000256" key="5">
    <source>
        <dbReference type="PROSITE-ProRule" id="PRU01091"/>
    </source>
</evidence>
<keyword evidence="3 5" id="KW-0238">DNA-binding</keyword>
<evidence type="ECO:0000256" key="4">
    <source>
        <dbReference type="ARBA" id="ARBA00023163"/>
    </source>
</evidence>
<evidence type="ECO:0000256" key="1">
    <source>
        <dbReference type="ARBA" id="ARBA00005820"/>
    </source>
</evidence>